<name>A0A5J4PYN8_9ZZZZ</name>
<organism evidence="1">
    <name type="scientific">termite gut metagenome</name>
    <dbReference type="NCBI Taxonomy" id="433724"/>
    <lineage>
        <taxon>unclassified sequences</taxon>
        <taxon>metagenomes</taxon>
        <taxon>organismal metagenomes</taxon>
    </lineage>
</organism>
<protein>
    <submittedName>
        <fullName evidence="1">Uncharacterized protein</fullName>
    </submittedName>
</protein>
<proteinExistence type="predicted"/>
<dbReference type="AlphaFoldDB" id="A0A5J4PYN8"/>
<accession>A0A5J4PYN8</accession>
<comment type="caution">
    <text evidence="1">The sequence shown here is derived from an EMBL/GenBank/DDBJ whole genome shotgun (WGS) entry which is preliminary data.</text>
</comment>
<gene>
    <name evidence="1" type="ORF">EZS27_035346</name>
</gene>
<sequence>MGAGFLTYLLFNFDASQQPLFDTYKPPLYSRAIKVKVKKEVICKSKRVHRICRFIFFKTGANVLF</sequence>
<dbReference type="EMBL" id="SNRY01005844">
    <property type="protein sequence ID" value="KAA6313971.1"/>
    <property type="molecule type" value="Genomic_DNA"/>
</dbReference>
<reference evidence="1" key="1">
    <citation type="submission" date="2019-03" db="EMBL/GenBank/DDBJ databases">
        <title>Single cell metagenomics reveals metabolic interactions within the superorganism composed of flagellate Streblomastix strix and complex community of Bacteroidetes bacteria on its surface.</title>
        <authorList>
            <person name="Treitli S.C."/>
            <person name="Kolisko M."/>
            <person name="Husnik F."/>
            <person name="Keeling P."/>
            <person name="Hampl V."/>
        </authorList>
    </citation>
    <scope>NUCLEOTIDE SEQUENCE</scope>
    <source>
        <strain evidence="1">STM</strain>
    </source>
</reference>
<evidence type="ECO:0000313" key="1">
    <source>
        <dbReference type="EMBL" id="KAA6313971.1"/>
    </source>
</evidence>